<evidence type="ECO:0000313" key="7">
    <source>
        <dbReference type="EMBL" id="CEP07688.1"/>
    </source>
</evidence>
<evidence type="ECO:0000256" key="2">
    <source>
        <dbReference type="ARBA" id="ARBA00022723"/>
    </source>
</evidence>
<dbReference type="CDD" id="cd12148">
    <property type="entry name" value="fungal_TF_MHR"/>
    <property type="match status" value="1"/>
</dbReference>
<sequence>MNSLQLHEQKSYQAREKRLKVSRACFTCRVKKIKCDGVQPCMQHLTANLFILARQRPCSFSKDGTVDNAQPLSDPLSGNVAAVEDYRVPAQRRRFLSQSPRSNDSQKRPLSAVDGCQPASKIDSEQNSKEQVELSKTLRQLEKLSMMRPGEGKEGLWLVDINMLFNGAEEAAVSEPAPPSTASLNLNSSLLSLFFRHRHSIFPILPKTIFYRLLEHRDPLITPLLLNSMYCNAAHFSLADAVDADNYYKKAQALLAVSLDTPNLSLVISLCLLSTFESNRHSTGPHTGRNTARIYRDMAFRMCYDLKLHKRYGFHNSGATLDDIELRKRVYWVCYCLDKVQSLVTGKPCLLSSKDIDIDFPVVLGTDDASEFDVNTCFVEHIKLMQISERVFEMGIADLQNSVLRSLESEQMVLDLDGQLLYWLRNLPQQLQWTPVDARNDMIPTQPPSSALIAHLHLVFNFLEISVLQPIASTSLSSSPRSLVIHHRCASAATNLTQLACSMVGQLDFILSFSLMAEALMAAVRVHIMNCADVKISASSHARFMFQHSLRCMRIILHHRVLDHIQEFATTIEKALVDADKGNNSSSRNSSPKMHVLSPIIPRTTAPGSLAQKNVVFIPVESYPSVEDRWSARVNNSNGQSPFGLVSPASSTASGSLEKSVLSRDEDIARSHSSLSQVNTAYTHITAPNTSAFVEPYSRPASFHIPATSPSTPAVWRSSPTNKDHDTSSQNNQEQQQMEMYSNSWSRTSLMDSLQHFSPDHLDNSFINSTRQHIKQEKQEKQSFEAASAAIRSNSFTTATNTTNTSTEGNQMSADSELHTLWDQNKNSTSQQQQQQVNTMLTSQPQTTAKYGLGVYASAQQHHTDVIRQHMPNLKSNNSNRPVLLNHHGQVVVAGATHDSHSIH</sequence>
<name>A0A0B7MX31_9FUNG</name>
<accession>A0A0B7MX31</accession>
<dbReference type="GO" id="GO:0003677">
    <property type="term" value="F:DNA binding"/>
    <property type="evidence" value="ECO:0007669"/>
    <property type="project" value="UniProtKB-KW"/>
</dbReference>
<keyword evidence="2" id="KW-0479">Metal-binding</keyword>
<dbReference type="Proteomes" id="UP000054107">
    <property type="component" value="Unassembled WGS sequence"/>
</dbReference>
<dbReference type="CDD" id="cd00067">
    <property type="entry name" value="GAL4"/>
    <property type="match status" value="1"/>
</dbReference>
<dbReference type="InterPro" id="IPR050987">
    <property type="entry name" value="AtrR-like"/>
</dbReference>
<dbReference type="EMBL" id="LN719426">
    <property type="protein sequence ID" value="CEP07688.1"/>
    <property type="molecule type" value="Genomic_DNA"/>
</dbReference>
<dbReference type="SUPFAM" id="SSF57701">
    <property type="entry name" value="Zn2/Cys6 DNA-binding domain"/>
    <property type="match status" value="1"/>
</dbReference>
<feature type="region of interest" description="Disordered" evidence="5">
    <location>
        <begin position="790"/>
        <end position="813"/>
    </location>
</feature>
<dbReference type="PANTHER" id="PTHR46910:SF3">
    <property type="entry name" value="HALOTOLERANCE PROTEIN 9-RELATED"/>
    <property type="match status" value="1"/>
</dbReference>
<dbReference type="Pfam" id="PF00172">
    <property type="entry name" value="Zn_clus"/>
    <property type="match status" value="1"/>
</dbReference>
<keyword evidence="3" id="KW-0238">DNA-binding</keyword>
<dbReference type="GO" id="GO:0005634">
    <property type="term" value="C:nucleus"/>
    <property type="evidence" value="ECO:0007669"/>
    <property type="project" value="UniProtKB-SubCell"/>
</dbReference>
<dbReference type="PROSITE" id="PS50048">
    <property type="entry name" value="ZN2_CY6_FUNGAL_2"/>
    <property type="match status" value="1"/>
</dbReference>
<proteinExistence type="predicted"/>
<feature type="domain" description="Zn(2)-C6 fungal-type" evidence="6">
    <location>
        <begin position="24"/>
        <end position="60"/>
    </location>
</feature>
<evidence type="ECO:0000256" key="1">
    <source>
        <dbReference type="ARBA" id="ARBA00004123"/>
    </source>
</evidence>
<evidence type="ECO:0000256" key="4">
    <source>
        <dbReference type="ARBA" id="ARBA00023242"/>
    </source>
</evidence>
<dbReference type="SMART" id="SM00906">
    <property type="entry name" value="Fungal_trans"/>
    <property type="match status" value="1"/>
</dbReference>
<feature type="compositionally biased region" description="Low complexity" evidence="5">
    <location>
        <begin position="793"/>
        <end position="807"/>
    </location>
</feature>
<protein>
    <recommendedName>
        <fullName evidence="6">Zn(2)-C6 fungal-type domain-containing protein</fullName>
    </recommendedName>
</protein>
<dbReference type="PANTHER" id="PTHR46910">
    <property type="entry name" value="TRANSCRIPTION FACTOR PDR1"/>
    <property type="match status" value="1"/>
</dbReference>
<dbReference type="AlphaFoldDB" id="A0A0B7MX31"/>
<dbReference type="Gene3D" id="4.10.240.10">
    <property type="entry name" value="Zn(2)-C6 fungal-type DNA-binding domain"/>
    <property type="match status" value="1"/>
</dbReference>
<feature type="compositionally biased region" description="Low complexity" evidence="5">
    <location>
        <begin position="728"/>
        <end position="740"/>
    </location>
</feature>
<evidence type="ECO:0000259" key="6">
    <source>
        <dbReference type="PROSITE" id="PS50048"/>
    </source>
</evidence>
<dbReference type="OrthoDB" id="4161332at2759"/>
<feature type="region of interest" description="Disordered" evidence="5">
    <location>
        <begin position="704"/>
        <end position="743"/>
    </location>
</feature>
<dbReference type="STRING" id="35722.A0A0B7MX31"/>
<dbReference type="GO" id="GO:0000981">
    <property type="term" value="F:DNA-binding transcription factor activity, RNA polymerase II-specific"/>
    <property type="evidence" value="ECO:0007669"/>
    <property type="project" value="InterPro"/>
</dbReference>
<dbReference type="Pfam" id="PF04082">
    <property type="entry name" value="Fungal_trans"/>
    <property type="match status" value="1"/>
</dbReference>
<dbReference type="InterPro" id="IPR007219">
    <property type="entry name" value="XnlR_reg_dom"/>
</dbReference>
<comment type="subcellular location">
    <subcellularLocation>
        <location evidence="1">Nucleus</location>
    </subcellularLocation>
</comment>
<feature type="region of interest" description="Disordered" evidence="5">
    <location>
        <begin position="633"/>
        <end position="652"/>
    </location>
</feature>
<reference evidence="7 8" key="1">
    <citation type="submission" date="2014-09" db="EMBL/GenBank/DDBJ databases">
        <authorList>
            <person name="Ellenberger Sabrina"/>
        </authorList>
    </citation>
    <scope>NUCLEOTIDE SEQUENCE [LARGE SCALE GENOMIC DNA]</scope>
    <source>
        <strain evidence="7 8">CBS 412.66</strain>
    </source>
</reference>
<keyword evidence="8" id="KW-1185">Reference proteome</keyword>
<evidence type="ECO:0000256" key="3">
    <source>
        <dbReference type="ARBA" id="ARBA00023125"/>
    </source>
</evidence>
<feature type="region of interest" description="Disordered" evidence="5">
    <location>
        <begin position="93"/>
        <end position="131"/>
    </location>
</feature>
<evidence type="ECO:0000256" key="5">
    <source>
        <dbReference type="SAM" id="MobiDB-lite"/>
    </source>
</evidence>
<organism evidence="7 8">
    <name type="scientific">Parasitella parasitica</name>
    <dbReference type="NCBI Taxonomy" id="35722"/>
    <lineage>
        <taxon>Eukaryota</taxon>
        <taxon>Fungi</taxon>
        <taxon>Fungi incertae sedis</taxon>
        <taxon>Mucoromycota</taxon>
        <taxon>Mucoromycotina</taxon>
        <taxon>Mucoromycetes</taxon>
        <taxon>Mucorales</taxon>
        <taxon>Mucorineae</taxon>
        <taxon>Mucoraceae</taxon>
        <taxon>Parasitella</taxon>
    </lineage>
</organism>
<dbReference type="InterPro" id="IPR036864">
    <property type="entry name" value="Zn2-C6_fun-type_DNA-bd_sf"/>
</dbReference>
<dbReference type="InterPro" id="IPR001138">
    <property type="entry name" value="Zn2Cys6_DnaBD"/>
</dbReference>
<dbReference type="GO" id="GO:0006351">
    <property type="term" value="P:DNA-templated transcription"/>
    <property type="evidence" value="ECO:0007669"/>
    <property type="project" value="InterPro"/>
</dbReference>
<feature type="compositionally biased region" description="Basic and acidic residues" evidence="5">
    <location>
        <begin position="122"/>
        <end position="131"/>
    </location>
</feature>
<evidence type="ECO:0000313" key="8">
    <source>
        <dbReference type="Proteomes" id="UP000054107"/>
    </source>
</evidence>
<keyword evidence="4" id="KW-0539">Nucleus</keyword>
<gene>
    <name evidence="7" type="primary">PARPA_00996.1 scaffold 1359</name>
</gene>
<dbReference type="GO" id="GO:0008270">
    <property type="term" value="F:zinc ion binding"/>
    <property type="evidence" value="ECO:0007669"/>
    <property type="project" value="InterPro"/>
</dbReference>